<organism evidence="2 3">
    <name type="scientific">Reyranella soli</name>
    <dbReference type="NCBI Taxonomy" id="1230389"/>
    <lineage>
        <taxon>Bacteria</taxon>
        <taxon>Pseudomonadati</taxon>
        <taxon>Pseudomonadota</taxon>
        <taxon>Alphaproteobacteria</taxon>
        <taxon>Hyphomicrobiales</taxon>
        <taxon>Reyranellaceae</taxon>
        <taxon>Reyranella</taxon>
    </lineage>
</organism>
<dbReference type="AlphaFoldDB" id="A0A512NEK7"/>
<feature type="transmembrane region" description="Helical" evidence="1">
    <location>
        <begin position="62"/>
        <end position="81"/>
    </location>
</feature>
<dbReference type="OrthoDB" id="9884111at2"/>
<keyword evidence="1" id="KW-0472">Membrane</keyword>
<feature type="transmembrane region" description="Helical" evidence="1">
    <location>
        <begin position="30"/>
        <end position="50"/>
    </location>
</feature>
<sequence length="129" mass="13956">MRRIHPFVYGHVIGAFVVGLVSGATLDLKAVVVFSSVLGANAAIGSLICWWRPGFEAAGWKLWLVATFVNPLMLSAIAFSVDQYDCLVGQRTGWNCMLSDAGPLVVAACLPSPLIGLAVRWWRRRAIVA</sequence>
<dbReference type="Proteomes" id="UP000321058">
    <property type="component" value="Unassembled WGS sequence"/>
</dbReference>
<proteinExistence type="predicted"/>
<keyword evidence="1" id="KW-1133">Transmembrane helix</keyword>
<comment type="caution">
    <text evidence="2">The sequence shown here is derived from an EMBL/GenBank/DDBJ whole genome shotgun (WGS) entry which is preliminary data.</text>
</comment>
<accession>A0A512NEK7</accession>
<dbReference type="RefSeq" id="WP_147151752.1">
    <property type="nucleotide sequence ID" value="NZ_BKAJ01000078.1"/>
</dbReference>
<feature type="transmembrane region" description="Helical" evidence="1">
    <location>
        <begin position="101"/>
        <end position="122"/>
    </location>
</feature>
<name>A0A512NEK7_9HYPH</name>
<keyword evidence="1" id="KW-0812">Transmembrane</keyword>
<dbReference type="EMBL" id="BKAJ01000078">
    <property type="protein sequence ID" value="GEP57379.1"/>
    <property type="molecule type" value="Genomic_DNA"/>
</dbReference>
<evidence type="ECO:0000313" key="3">
    <source>
        <dbReference type="Proteomes" id="UP000321058"/>
    </source>
</evidence>
<protein>
    <submittedName>
        <fullName evidence="2">Uncharacterized protein</fullName>
    </submittedName>
</protein>
<gene>
    <name evidence="2" type="ORF">RSO01_45450</name>
</gene>
<evidence type="ECO:0000256" key="1">
    <source>
        <dbReference type="SAM" id="Phobius"/>
    </source>
</evidence>
<evidence type="ECO:0000313" key="2">
    <source>
        <dbReference type="EMBL" id="GEP57379.1"/>
    </source>
</evidence>
<feature type="transmembrane region" description="Helical" evidence="1">
    <location>
        <begin position="7"/>
        <end position="24"/>
    </location>
</feature>
<reference evidence="2 3" key="1">
    <citation type="submission" date="2019-07" db="EMBL/GenBank/DDBJ databases">
        <title>Whole genome shotgun sequence of Reyranella soli NBRC 108950.</title>
        <authorList>
            <person name="Hosoyama A."/>
            <person name="Uohara A."/>
            <person name="Ohji S."/>
            <person name="Ichikawa N."/>
        </authorList>
    </citation>
    <scope>NUCLEOTIDE SEQUENCE [LARGE SCALE GENOMIC DNA]</scope>
    <source>
        <strain evidence="2 3">NBRC 108950</strain>
    </source>
</reference>
<keyword evidence="3" id="KW-1185">Reference proteome</keyword>